<dbReference type="InterPro" id="IPR001568">
    <property type="entry name" value="RNase_T2-like"/>
</dbReference>
<protein>
    <submittedName>
        <fullName evidence="4">Uncharacterized protein</fullName>
    </submittedName>
</protein>
<dbReference type="SUPFAM" id="SSF55895">
    <property type="entry name" value="Ribonuclease Rh-like"/>
    <property type="match status" value="1"/>
</dbReference>
<name>A0A815H749_ADIRI</name>
<organism evidence="4 5">
    <name type="scientific">Adineta ricciae</name>
    <name type="common">Rotifer</name>
    <dbReference type="NCBI Taxonomy" id="249248"/>
    <lineage>
        <taxon>Eukaryota</taxon>
        <taxon>Metazoa</taxon>
        <taxon>Spiralia</taxon>
        <taxon>Gnathifera</taxon>
        <taxon>Rotifera</taxon>
        <taxon>Eurotatoria</taxon>
        <taxon>Bdelloidea</taxon>
        <taxon>Adinetida</taxon>
        <taxon>Adinetidae</taxon>
        <taxon>Adineta</taxon>
    </lineage>
</organism>
<evidence type="ECO:0000256" key="2">
    <source>
        <dbReference type="RuleBase" id="RU004328"/>
    </source>
</evidence>
<evidence type="ECO:0000313" key="4">
    <source>
        <dbReference type="EMBL" id="CAF1348417.1"/>
    </source>
</evidence>
<evidence type="ECO:0000256" key="1">
    <source>
        <dbReference type="ARBA" id="ARBA00007469"/>
    </source>
</evidence>
<proteinExistence type="inferred from homology"/>
<dbReference type="EMBL" id="CAJNOR010002850">
    <property type="protein sequence ID" value="CAF1348417.1"/>
    <property type="molecule type" value="Genomic_DNA"/>
</dbReference>
<dbReference type="PANTHER" id="PTHR11240:SF22">
    <property type="entry name" value="RIBONUCLEASE T2"/>
    <property type="match status" value="1"/>
</dbReference>
<dbReference type="PANTHER" id="PTHR11240">
    <property type="entry name" value="RIBONUCLEASE T2"/>
    <property type="match status" value="1"/>
</dbReference>
<accession>A0A815H749</accession>
<dbReference type="GO" id="GO:0033897">
    <property type="term" value="F:ribonuclease T2 activity"/>
    <property type="evidence" value="ECO:0007669"/>
    <property type="project" value="InterPro"/>
</dbReference>
<dbReference type="Gene3D" id="3.90.730.10">
    <property type="entry name" value="Ribonuclease T2-like"/>
    <property type="match status" value="1"/>
</dbReference>
<feature type="signal peptide" evidence="3">
    <location>
        <begin position="1"/>
        <end position="22"/>
    </location>
</feature>
<dbReference type="InterPro" id="IPR036430">
    <property type="entry name" value="RNase_T2-like_sf"/>
</dbReference>
<evidence type="ECO:0000256" key="3">
    <source>
        <dbReference type="SAM" id="SignalP"/>
    </source>
</evidence>
<comment type="caution">
    <text evidence="4">The sequence shown here is derived from an EMBL/GenBank/DDBJ whole genome shotgun (WGS) entry which is preliminary data.</text>
</comment>
<dbReference type="Proteomes" id="UP000663828">
    <property type="component" value="Unassembled WGS sequence"/>
</dbReference>
<evidence type="ECO:0000313" key="5">
    <source>
        <dbReference type="Proteomes" id="UP000663828"/>
    </source>
</evidence>
<dbReference type="GO" id="GO:0006401">
    <property type="term" value="P:RNA catabolic process"/>
    <property type="evidence" value="ECO:0007669"/>
    <property type="project" value="UniProtKB-ARBA"/>
</dbReference>
<dbReference type="Pfam" id="PF00445">
    <property type="entry name" value="Ribonuclease_T2"/>
    <property type="match status" value="1"/>
</dbReference>
<dbReference type="AlphaFoldDB" id="A0A815H749"/>
<feature type="chain" id="PRO_5032783446" evidence="3">
    <location>
        <begin position="23"/>
        <end position="230"/>
    </location>
</feature>
<keyword evidence="3" id="KW-0732">Signal</keyword>
<comment type="similarity">
    <text evidence="1 2">Belongs to the RNase T2 family.</text>
</comment>
<dbReference type="GO" id="GO:0003723">
    <property type="term" value="F:RNA binding"/>
    <property type="evidence" value="ECO:0007669"/>
    <property type="project" value="InterPro"/>
</dbReference>
<dbReference type="PROSITE" id="PS00530">
    <property type="entry name" value="RNASE_T2_1"/>
    <property type="match status" value="1"/>
</dbReference>
<reference evidence="4" key="1">
    <citation type="submission" date="2021-02" db="EMBL/GenBank/DDBJ databases">
        <authorList>
            <person name="Nowell W R."/>
        </authorList>
    </citation>
    <scope>NUCLEOTIDE SEQUENCE</scope>
</reference>
<dbReference type="InterPro" id="IPR018188">
    <property type="entry name" value="RNase_T2_His_AS_1"/>
</dbReference>
<gene>
    <name evidence="4" type="ORF">XAT740_LOCUS31349</name>
</gene>
<sequence length="230" mass="27007">MMATYFLITILVIVSCASYTNGVSIAQKSCPMPPKFKTNYDYNWQSKDHEWSNTNTRPDYFLFSLSWSPTFCSTLSDSARNREFQCSRADQFGLIVHGLWPSKFDPKSPLDMPRNCRNDQQLPISLIKRFYCLMPDEDLMQAEWEKHGTCYFKTPTDYFTKIEYLYNQLTIPDIEAMKNPTYQSIKSAFLKLNSPDLFASAIYVRTNSQGQLIEVRFCYDLYFRYTSCYQ</sequence>
<keyword evidence="5" id="KW-1185">Reference proteome</keyword>